<evidence type="ECO:0000256" key="1">
    <source>
        <dbReference type="ARBA" id="ARBA00023122"/>
    </source>
</evidence>
<evidence type="ECO:0000313" key="6">
    <source>
        <dbReference type="Proteomes" id="UP000273977"/>
    </source>
</evidence>
<evidence type="ECO:0000256" key="2">
    <source>
        <dbReference type="PROSITE-ProRule" id="PRU00703"/>
    </source>
</evidence>
<evidence type="ECO:0000313" key="5">
    <source>
        <dbReference type="EMBL" id="RPA58920.1"/>
    </source>
</evidence>
<dbReference type="SUPFAM" id="SSF54631">
    <property type="entry name" value="CBS-domain pair"/>
    <property type="match status" value="1"/>
</dbReference>
<dbReference type="AlphaFoldDB" id="A0A3N4GJU5"/>
<dbReference type="PANTHER" id="PTHR43080">
    <property type="entry name" value="CBS DOMAIN-CONTAINING PROTEIN CBSX3, MITOCHONDRIAL"/>
    <property type="match status" value="1"/>
</dbReference>
<dbReference type="EMBL" id="RKMG01000022">
    <property type="protein sequence ID" value="RPA58920.1"/>
    <property type="molecule type" value="Genomic_DNA"/>
</dbReference>
<dbReference type="InterPro" id="IPR000644">
    <property type="entry name" value="CBS_dom"/>
</dbReference>
<comment type="caution">
    <text evidence="5">The sequence shown here is derived from an EMBL/GenBank/DDBJ whole genome shotgun (WGS) entry which is preliminary data.</text>
</comment>
<dbReference type="Gene3D" id="3.10.580.10">
    <property type="entry name" value="CBS-domain"/>
    <property type="match status" value="1"/>
</dbReference>
<dbReference type="InterPro" id="IPR002912">
    <property type="entry name" value="ACT_dom"/>
</dbReference>
<feature type="domain" description="CBS" evidence="3">
    <location>
        <begin position="7"/>
        <end position="62"/>
    </location>
</feature>
<dbReference type="InterPro" id="IPR046342">
    <property type="entry name" value="CBS_dom_sf"/>
</dbReference>
<feature type="domain" description="ACT" evidence="4">
    <location>
        <begin position="146"/>
        <end position="211"/>
    </location>
</feature>
<dbReference type="PROSITE" id="PS51671">
    <property type="entry name" value="ACT"/>
    <property type="match status" value="1"/>
</dbReference>
<evidence type="ECO:0000259" key="4">
    <source>
        <dbReference type="PROSITE" id="PS51671"/>
    </source>
</evidence>
<name>A0A3N4GJU5_9LACT</name>
<feature type="domain" description="CBS" evidence="3">
    <location>
        <begin position="81"/>
        <end position="142"/>
    </location>
</feature>
<dbReference type="OrthoDB" id="9802114at2"/>
<dbReference type="InterPro" id="IPR045865">
    <property type="entry name" value="ACT-like_dom_sf"/>
</dbReference>
<reference evidence="5 6" key="1">
    <citation type="submission" date="2018-11" db="EMBL/GenBank/DDBJ databases">
        <title>Aerococcus sp. SJQ22, whole genome shotgun sequence.</title>
        <authorList>
            <person name="Sun L."/>
            <person name="Gao X."/>
            <person name="Chen W."/>
            <person name="Huang K."/>
        </authorList>
    </citation>
    <scope>NUCLEOTIDE SEQUENCE [LARGE SCALE GENOMIC DNA]</scope>
    <source>
        <strain evidence="5 6">SJQ22</strain>
    </source>
</reference>
<sequence length="211" mass="22873">MKIKQYMSTDLITVSPETGVSAAVAKMEEHKIHNLPVVKDGKYVGIITQDIIDAKSASDATSLSVYELNYILSKASVAEFMNAKAPTATTDWMVEEAAEFMRTNDLRVLPIVDNNQSVTGIITYKDIFKALIDLSGYLAGDSESRFVVKISEDRIGVISELTKVLADAGISVSHIFVNDTDGIEITIQVHGGQGEQAKVVLSEAGYDVVDL</sequence>
<keyword evidence="1 2" id="KW-0129">CBS domain</keyword>
<proteinExistence type="predicted"/>
<accession>A0A3N4GJU5</accession>
<dbReference type="Pfam" id="PF00571">
    <property type="entry name" value="CBS"/>
    <property type="match status" value="2"/>
</dbReference>
<dbReference type="RefSeq" id="WP_123780621.1">
    <property type="nucleotide sequence ID" value="NZ_RKMG01000022.1"/>
</dbReference>
<dbReference type="SMART" id="SM00116">
    <property type="entry name" value="CBS"/>
    <property type="match status" value="2"/>
</dbReference>
<dbReference type="PANTHER" id="PTHR43080:SF2">
    <property type="entry name" value="CBS DOMAIN-CONTAINING PROTEIN"/>
    <property type="match status" value="1"/>
</dbReference>
<dbReference type="InterPro" id="IPR051257">
    <property type="entry name" value="Diverse_CBS-Domain"/>
</dbReference>
<protein>
    <submittedName>
        <fullName evidence="5">CBS domain-containing protein</fullName>
    </submittedName>
</protein>
<dbReference type="Proteomes" id="UP000273977">
    <property type="component" value="Unassembled WGS sequence"/>
</dbReference>
<gene>
    <name evidence="5" type="ORF">EF384_07035</name>
</gene>
<dbReference type="CDD" id="cd04584">
    <property type="entry name" value="CBS_pair_AcuB_like"/>
    <property type="match status" value="1"/>
</dbReference>
<dbReference type="Pfam" id="PF01842">
    <property type="entry name" value="ACT"/>
    <property type="match status" value="1"/>
</dbReference>
<dbReference type="PROSITE" id="PS51371">
    <property type="entry name" value="CBS"/>
    <property type="match status" value="2"/>
</dbReference>
<keyword evidence="6" id="KW-1185">Reference proteome</keyword>
<organism evidence="5 6">
    <name type="scientific">Aerococcus agrisoli</name>
    <dbReference type="NCBI Taxonomy" id="2487350"/>
    <lineage>
        <taxon>Bacteria</taxon>
        <taxon>Bacillati</taxon>
        <taxon>Bacillota</taxon>
        <taxon>Bacilli</taxon>
        <taxon>Lactobacillales</taxon>
        <taxon>Aerococcaceae</taxon>
        <taxon>Aerococcus</taxon>
    </lineage>
</organism>
<dbReference type="SUPFAM" id="SSF55021">
    <property type="entry name" value="ACT-like"/>
    <property type="match status" value="1"/>
</dbReference>
<evidence type="ECO:0000259" key="3">
    <source>
        <dbReference type="PROSITE" id="PS51371"/>
    </source>
</evidence>